<dbReference type="Proteomes" id="UP001189429">
    <property type="component" value="Unassembled WGS sequence"/>
</dbReference>
<evidence type="ECO:0000313" key="1">
    <source>
        <dbReference type="EMBL" id="CAK0860498.1"/>
    </source>
</evidence>
<gene>
    <name evidence="1" type="ORF">PCOR1329_LOCUS49455</name>
</gene>
<evidence type="ECO:0000313" key="2">
    <source>
        <dbReference type="Proteomes" id="UP001189429"/>
    </source>
</evidence>
<protein>
    <submittedName>
        <fullName evidence="1">Uncharacterized protein</fullName>
    </submittedName>
</protein>
<organism evidence="1 2">
    <name type="scientific">Prorocentrum cordatum</name>
    <dbReference type="NCBI Taxonomy" id="2364126"/>
    <lineage>
        <taxon>Eukaryota</taxon>
        <taxon>Sar</taxon>
        <taxon>Alveolata</taxon>
        <taxon>Dinophyceae</taxon>
        <taxon>Prorocentrales</taxon>
        <taxon>Prorocentraceae</taxon>
        <taxon>Prorocentrum</taxon>
    </lineage>
</organism>
<comment type="caution">
    <text evidence="1">The sequence shown here is derived from an EMBL/GenBank/DDBJ whole genome shotgun (WGS) entry which is preliminary data.</text>
</comment>
<reference evidence="1" key="1">
    <citation type="submission" date="2023-10" db="EMBL/GenBank/DDBJ databases">
        <authorList>
            <person name="Chen Y."/>
            <person name="Shah S."/>
            <person name="Dougan E. K."/>
            <person name="Thang M."/>
            <person name="Chan C."/>
        </authorList>
    </citation>
    <scope>NUCLEOTIDE SEQUENCE [LARGE SCALE GENOMIC DNA]</scope>
</reference>
<name>A0ABN9UKW9_9DINO</name>
<feature type="non-terminal residue" evidence="1">
    <location>
        <position position="123"/>
    </location>
</feature>
<proteinExistence type="predicted"/>
<sequence length="123" mass="13241">MANLQRAVNDAYNTLHTQTECACPVSKAHANLCAGRAGGGQGWLWGKFAAVSTTSEVTELFVGSDKKAATFYIDKYRGEISTNWRPLIKVTPLENSEEPHLEFAAANFVTDGIGQQGVAPLVL</sequence>
<dbReference type="EMBL" id="CAUYUJ010015985">
    <property type="protein sequence ID" value="CAK0860498.1"/>
    <property type="molecule type" value="Genomic_DNA"/>
</dbReference>
<accession>A0ABN9UKW9</accession>
<keyword evidence="2" id="KW-1185">Reference proteome</keyword>